<evidence type="ECO:0000313" key="1">
    <source>
        <dbReference type="EMBL" id="TKW59700.1"/>
    </source>
</evidence>
<gene>
    <name evidence="1" type="ORF">CTA1_10497</name>
</gene>
<accession>A0A4U6XUN5</accession>
<reference evidence="1 2" key="1">
    <citation type="journal article" date="2019" name="PLoS ONE">
        <title>Comparative genome analysis indicates high evolutionary potential of pathogenicity genes in Colletotrichum tanaceti.</title>
        <authorList>
            <person name="Lelwala R.V."/>
            <person name="Korhonen P.K."/>
            <person name="Young N.D."/>
            <person name="Scott J.B."/>
            <person name="Ades P.A."/>
            <person name="Gasser R.B."/>
            <person name="Taylor P.W.J."/>
        </authorList>
    </citation>
    <scope>NUCLEOTIDE SEQUENCE [LARGE SCALE GENOMIC DNA]</scope>
    <source>
        <strain evidence="1">BRIP57314</strain>
    </source>
</reference>
<dbReference type="EMBL" id="PJEX01000005">
    <property type="protein sequence ID" value="TKW59700.1"/>
    <property type="molecule type" value="Genomic_DNA"/>
</dbReference>
<name>A0A4U6XUN5_9PEZI</name>
<protein>
    <submittedName>
        <fullName evidence="1">Uncharacterized protein</fullName>
    </submittedName>
</protein>
<comment type="caution">
    <text evidence="1">The sequence shown here is derived from an EMBL/GenBank/DDBJ whole genome shotgun (WGS) entry which is preliminary data.</text>
</comment>
<dbReference type="Proteomes" id="UP000310108">
    <property type="component" value="Unassembled WGS sequence"/>
</dbReference>
<keyword evidence="2" id="KW-1185">Reference proteome</keyword>
<sequence length="70" mass="7085">MALGLGLAGHLGLAEVLEPLARSSKFDVGRSKTTPTPTTASLRRRPSGACLIPLSLTGPGPGALLAHVVE</sequence>
<dbReference type="AlphaFoldDB" id="A0A4U6XUN5"/>
<proteinExistence type="predicted"/>
<organism evidence="1 2">
    <name type="scientific">Colletotrichum tanaceti</name>
    <dbReference type="NCBI Taxonomy" id="1306861"/>
    <lineage>
        <taxon>Eukaryota</taxon>
        <taxon>Fungi</taxon>
        <taxon>Dikarya</taxon>
        <taxon>Ascomycota</taxon>
        <taxon>Pezizomycotina</taxon>
        <taxon>Sordariomycetes</taxon>
        <taxon>Hypocreomycetidae</taxon>
        <taxon>Glomerellales</taxon>
        <taxon>Glomerellaceae</taxon>
        <taxon>Colletotrichum</taxon>
        <taxon>Colletotrichum destructivum species complex</taxon>
    </lineage>
</organism>
<evidence type="ECO:0000313" key="2">
    <source>
        <dbReference type="Proteomes" id="UP000310108"/>
    </source>
</evidence>